<feature type="transmembrane region" description="Helical" evidence="1">
    <location>
        <begin position="127"/>
        <end position="149"/>
    </location>
</feature>
<comment type="caution">
    <text evidence="2">The sequence shown here is derived from an EMBL/GenBank/DDBJ whole genome shotgun (WGS) entry which is preliminary data.</text>
</comment>
<evidence type="ECO:0000256" key="1">
    <source>
        <dbReference type="SAM" id="Phobius"/>
    </source>
</evidence>
<dbReference type="AlphaFoldDB" id="S0FPK8"/>
<feature type="transmembrane region" description="Helical" evidence="1">
    <location>
        <begin position="89"/>
        <end position="107"/>
    </location>
</feature>
<proteinExistence type="predicted"/>
<keyword evidence="3" id="KW-1185">Reference proteome</keyword>
<sequence>MAKKNYHKRYFINSDEVDENNYIDKMIEWQEHQYDPGYYTGDRIPPVYTHPGRPAWLGWLFVIFAIVFGISILFIVLIGFGKGQLLEKVFIISMALSILSLQFIVGVRLIKKGRKVKRDHVRKRLKIWIFITICLSLLICTLLISIYVLNNHVEEFAISEQEQIITKQSGEVNFVYINPIQKNLKCSIEDYYVLWSMDIGDDSHINNTSYKIIYKWNNMNPHKGIIMSIEKVPKN</sequence>
<evidence type="ECO:0000313" key="3">
    <source>
        <dbReference type="Proteomes" id="UP000014155"/>
    </source>
</evidence>
<keyword evidence="1" id="KW-1133">Transmembrane helix</keyword>
<dbReference type="RefSeq" id="WP_004628235.1">
    <property type="nucleotide sequence ID" value="NZ_AORV01000054.1"/>
</dbReference>
<organism evidence="2 3">
    <name type="scientific">Ruminiclostridium cellobioparum subsp. termitidis CT1112</name>
    <dbReference type="NCBI Taxonomy" id="1195236"/>
    <lineage>
        <taxon>Bacteria</taxon>
        <taxon>Bacillati</taxon>
        <taxon>Bacillota</taxon>
        <taxon>Clostridia</taxon>
        <taxon>Eubacteriales</taxon>
        <taxon>Oscillospiraceae</taxon>
        <taxon>Ruminiclostridium</taxon>
    </lineage>
</organism>
<dbReference type="PATRIC" id="fig|1195236.3.peg.4016"/>
<name>S0FPK8_RUMCE</name>
<keyword evidence="1" id="KW-0472">Membrane</keyword>
<dbReference type="Proteomes" id="UP000014155">
    <property type="component" value="Unassembled WGS sequence"/>
</dbReference>
<dbReference type="STRING" id="1195236.CTER_3803"/>
<reference evidence="2 3" key="1">
    <citation type="journal article" date="2013" name="Genome Announc.">
        <title>Draft Genome Sequence of the Cellulolytic, Mesophilic, Anaerobic Bacterium Clostridium termitidis Strain CT1112 (DSM 5398).</title>
        <authorList>
            <person name="Lal S."/>
            <person name="Ramachandran U."/>
            <person name="Zhang X."/>
            <person name="Munir R."/>
            <person name="Sparling R."/>
            <person name="Levin D.B."/>
        </authorList>
    </citation>
    <scope>NUCLEOTIDE SEQUENCE [LARGE SCALE GENOMIC DNA]</scope>
    <source>
        <strain evidence="2 3">CT1112</strain>
    </source>
</reference>
<keyword evidence="1" id="KW-0812">Transmembrane</keyword>
<dbReference type="EMBL" id="AORV01000054">
    <property type="protein sequence ID" value="EMS70398.1"/>
    <property type="molecule type" value="Genomic_DNA"/>
</dbReference>
<evidence type="ECO:0000313" key="2">
    <source>
        <dbReference type="EMBL" id="EMS70398.1"/>
    </source>
</evidence>
<accession>S0FPK8</accession>
<feature type="transmembrane region" description="Helical" evidence="1">
    <location>
        <begin position="56"/>
        <end position="77"/>
    </location>
</feature>
<gene>
    <name evidence="2" type="ORF">CTER_3803</name>
</gene>
<protein>
    <submittedName>
        <fullName evidence="2">Uncharacterized protein</fullName>
    </submittedName>
</protein>